<feature type="region of interest" description="Disordered" evidence="1">
    <location>
        <begin position="485"/>
        <end position="556"/>
    </location>
</feature>
<evidence type="ECO:0000313" key="3">
    <source>
        <dbReference type="Proteomes" id="UP000306050"/>
    </source>
</evidence>
<feature type="compositionally biased region" description="Acidic residues" evidence="1">
    <location>
        <begin position="330"/>
        <end position="341"/>
    </location>
</feature>
<feature type="region of interest" description="Disordered" evidence="1">
    <location>
        <begin position="298"/>
        <end position="390"/>
    </location>
</feature>
<dbReference type="Proteomes" id="UP000306050">
    <property type="component" value="Chromosome SGRAM_6"/>
</dbReference>
<accession>A0A4U7KMX9</accession>
<comment type="caution">
    <text evidence="2">The sequence shown here is derived from an EMBL/GenBank/DDBJ whole genome shotgun (WGS) entry which is preliminary data.</text>
</comment>
<organism evidence="2 3">
    <name type="scientific">Sporisorium graminicola</name>
    <dbReference type="NCBI Taxonomy" id="280036"/>
    <lineage>
        <taxon>Eukaryota</taxon>
        <taxon>Fungi</taxon>
        <taxon>Dikarya</taxon>
        <taxon>Basidiomycota</taxon>
        <taxon>Ustilaginomycotina</taxon>
        <taxon>Ustilaginomycetes</taxon>
        <taxon>Ustilaginales</taxon>
        <taxon>Ustilaginaceae</taxon>
        <taxon>Sporisorium</taxon>
    </lineage>
</organism>
<feature type="compositionally biased region" description="Acidic residues" evidence="1">
    <location>
        <begin position="305"/>
        <end position="315"/>
    </location>
</feature>
<name>A0A4U7KMX9_9BASI</name>
<gene>
    <name evidence="2" type="ORF">EX895_005200</name>
</gene>
<reference evidence="2 3" key="1">
    <citation type="submission" date="2019-05" db="EMBL/GenBank/DDBJ databases">
        <title>Sporisorium graminicola CBS 10092 draft sequencing and annotation.</title>
        <authorList>
            <person name="Solano-Gonzalez S."/>
            <person name="Caddick M.X."/>
            <person name="Darby A."/>
        </authorList>
    </citation>
    <scope>NUCLEOTIDE SEQUENCE [LARGE SCALE GENOMIC DNA]</scope>
    <source>
        <strain evidence="2 3">CBS 10092</strain>
    </source>
</reference>
<feature type="compositionally biased region" description="Basic and acidic residues" evidence="1">
    <location>
        <begin position="485"/>
        <end position="538"/>
    </location>
</feature>
<protein>
    <submittedName>
        <fullName evidence="2">Uncharacterized protein</fullName>
    </submittedName>
</protein>
<proteinExistence type="predicted"/>
<feature type="compositionally biased region" description="Polar residues" evidence="1">
    <location>
        <begin position="547"/>
        <end position="556"/>
    </location>
</feature>
<dbReference type="EMBL" id="SRRM01000019">
    <property type="protein sequence ID" value="TKY85660.1"/>
    <property type="molecule type" value="Genomic_DNA"/>
</dbReference>
<feature type="region of interest" description="Disordered" evidence="1">
    <location>
        <begin position="435"/>
        <end position="473"/>
    </location>
</feature>
<dbReference type="AlphaFoldDB" id="A0A4U7KMX9"/>
<dbReference type="GeneID" id="40728095"/>
<dbReference type="KEGG" id="sgra:EX895_005200"/>
<evidence type="ECO:0000256" key="1">
    <source>
        <dbReference type="SAM" id="MobiDB-lite"/>
    </source>
</evidence>
<keyword evidence="3" id="KW-1185">Reference proteome</keyword>
<feature type="compositionally biased region" description="Acidic residues" evidence="1">
    <location>
        <begin position="451"/>
        <end position="464"/>
    </location>
</feature>
<evidence type="ECO:0000313" key="2">
    <source>
        <dbReference type="EMBL" id="TKY85660.1"/>
    </source>
</evidence>
<sequence>MERGYIFHPPPFPGVGFRQNHQIRALKSNSLPFHSAHRSVYASISHASPSLSLFNWRASVSFARSNVTSHRRKHLRKCWDCVHVCLQRGEFHLAARFLRVILNAHEWTSELEWRLALVLVASSGGNGARLSYLQQLDLNGSAPFKAAHTTPLLVAEYIAANRLNDAIELLEQRVNLYPYKAQPLLHTLLGMLYMFVGISTLFNARGAGEHVELRALDRTTKSKARLCFETAIQATQSWLRAETSKRQRMWGLHAKDAKLDGDRVKANRGAVWGRDVLADDEDWPTEEHDDIKRVRRHLDGHGDDTQDGNEAEESEAPTLSSASGSVWSDNDPDVSDSDSTEEQPASRRKSRTPSHLNPPAPPEDADDANEDPQPTATEATSAATKGPKAWAAAWTSVAPFDTPQPPLAFHLAKGFLELLNVPSSALGTLGAAGIAGTAGSEYSTGGAGAAGEEEGDAEDSDSEGGVDMLDGIQLTREEAELRLRRILFEGQPEERDSRGSTGKDGRKQSERSAVKVKRESRRPGRDGRDGRDERDERGKKRKRPDFSSGSRSTRRH</sequence>
<dbReference type="RefSeq" id="XP_029737645.1">
    <property type="nucleotide sequence ID" value="XM_029885793.1"/>
</dbReference>
<feature type="compositionally biased region" description="Low complexity" evidence="1">
    <location>
        <begin position="435"/>
        <end position="444"/>
    </location>
</feature>
<dbReference type="OrthoDB" id="2159786at2759"/>